<feature type="domain" description="PDZ" evidence="2">
    <location>
        <begin position="510"/>
        <end position="573"/>
    </location>
</feature>
<dbReference type="Pfam" id="PF13180">
    <property type="entry name" value="PDZ_2"/>
    <property type="match status" value="1"/>
</dbReference>
<evidence type="ECO:0000313" key="5">
    <source>
        <dbReference type="Proteomes" id="UP001207228"/>
    </source>
</evidence>
<dbReference type="InterPro" id="IPR027268">
    <property type="entry name" value="Peptidase_M4/M1_CTD_sf"/>
</dbReference>
<dbReference type="PIRSF" id="PIRSF016493">
    <property type="entry name" value="Glycyl_aminpptds"/>
    <property type="match status" value="1"/>
</dbReference>
<proteinExistence type="predicted"/>
<dbReference type="Pfam" id="PF17899">
    <property type="entry name" value="Peptidase_M61_N"/>
    <property type="match status" value="1"/>
</dbReference>
<evidence type="ECO:0000313" key="4">
    <source>
        <dbReference type="EMBL" id="MCX2740029.1"/>
    </source>
</evidence>
<dbReference type="InterPro" id="IPR007963">
    <property type="entry name" value="Peptidase_M61_catalytic"/>
</dbReference>
<dbReference type="EMBL" id="JAPFQO010000005">
    <property type="protein sequence ID" value="MCX2740029.1"/>
    <property type="molecule type" value="Genomic_DNA"/>
</dbReference>
<evidence type="ECO:0000259" key="2">
    <source>
        <dbReference type="Pfam" id="PF13180"/>
    </source>
</evidence>
<gene>
    <name evidence="4" type="ORF">OO017_08745</name>
</gene>
<feature type="domain" description="Peptidase M61 catalytic" evidence="1">
    <location>
        <begin position="288"/>
        <end position="405"/>
    </location>
</feature>
<organism evidence="4 5">
    <name type="scientific">Pontibacter anaerobius</name>
    <dbReference type="NCBI Taxonomy" id="2993940"/>
    <lineage>
        <taxon>Bacteria</taxon>
        <taxon>Pseudomonadati</taxon>
        <taxon>Bacteroidota</taxon>
        <taxon>Cytophagia</taxon>
        <taxon>Cytophagales</taxon>
        <taxon>Hymenobacteraceae</taxon>
        <taxon>Pontibacter</taxon>
    </lineage>
</organism>
<reference evidence="4 5" key="1">
    <citation type="submission" date="2022-11" db="EMBL/GenBank/DDBJ databases">
        <title>The characterization of three novel Bacteroidetes species and genomic analysis of their roles in tidal elemental geochemical cycles.</title>
        <authorList>
            <person name="Ma K.-J."/>
        </authorList>
    </citation>
    <scope>NUCLEOTIDE SEQUENCE [LARGE SCALE GENOMIC DNA]</scope>
    <source>
        <strain evidence="4 5">M82</strain>
    </source>
</reference>
<protein>
    <submittedName>
        <fullName evidence="4">PDZ domain-containing protein</fullName>
    </submittedName>
</protein>
<dbReference type="Pfam" id="PF05299">
    <property type="entry name" value="Peptidase_M61"/>
    <property type="match status" value="1"/>
</dbReference>
<comment type="caution">
    <text evidence="4">The sequence shown here is derived from an EMBL/GenBank/DDBJ whole genome shotgun (WGS) entry which is preliminary data.</text>
</comment>
<dbReference type="Proteomes" id="UP001207228">
    <property type="component" value="Unassembled WGS sequence"/>
</dbReference>
<dbReference type="InterPro" id="IPR001478">
    <property type="entry name" value="PDZ"/>
</dbReference>
<dbReference type="Gene3D" id="2.60.40.3650">
    <property type="match status" value="1"/>
</dbReference>
<dbReference type="SUPFAM" id="SSF50156">
    <property type="entry name" value="PDZ domain-like"/>
    <property type="match status" value="1"/>
</dbReference>
<feature type="domain" description="Peptidase M61 N-terminal" evidence="3">
    <location>
        <begin position="27"/>
        <end position="192"/>
    </location>
</feature>
<evidence type="ECO:0000259" key="3">
    <source>
        <dbReference type="Pfam" id="PF17899"/>
    </source>
</evidence>
<dbReference type="InterPro" id="IPR024191">
    <property type="entry name" value="Peptidase_M61"/>
</dbReference>
<dbReference type="SUPFAM" id="SSF55486">
    <property type="entry name" value="Metalloproteases ('zincins'), catalytic domain"/>
    <property type="match status" value="1"/>
</dbReference>
<sequence length="610" mass="68409">MKSTLYSLLGLAFGLIVQPVLAQQQVKYELSFPNAVHHEAEVKVTFSDIQSDTLKVLMPRTSPGRYAIHEFAKNVYSVRASDAQGQPLQMERLSISEWAVPNHNGTATVNYTLFADHADGTYAGVDETHAHLNMPATLMYARGFEQAPALVTFNVPQGSNWKVATQLKQEQGNTYSAPNFQYLMDSPTELSNFDFAEWTVTEGGKQKTIQVTLHHLGTDEQFQQYVAHTKEIVAEQQAVFGQLPDFDFGRYTFIGCYMPQANGDGMEHRNSTILTSSRTLANAMGPLLNTVSHEFFHAWNVERIRPKSLEPFNFQEANMSEALWLAEGFTSYYGDLSMARSGVFDLKKYTSDLAGDLNYVLLSPGRQYHSLVEMSQQAPFVDAARSVDPVNRHNTFISYYTYGSMTGLALDMILRQQYNKTLDDFMQALWRKYGAPERPYTLAEVQETLAEVSGDAVWAKQFFEQSIYGSELPDFAPMLAKAGLELRKAEPSKPTLGMFYIDYKDGAATIASGTYVNSEAYKAGLERGDVLLTLDGRKIKKEKDLKKVLAKHKPGDSIPVTYSRLGQTRNTTLVLEEVQTLEVVPFERIGKELTPEMQAYRSAWLGSQAK</sequence>
<dbReference type="Gene3D" id="1.10.390.10">
    <property type="entry name" value="Neutral Protease Domain 2"/>
    <property type="match status" value="1"/>
</dbReference>
<accession>A0ABT3REH8</accession>
<name>A0ABT3REH8_9BACT</name>
<dbReference type="Gene3D" id="2.30.42.10">
    <property type="match status" value="1"/>
</dbReference>
<keyword evidence="5" id="KW-1185">Reference proteome</keyword>
<dbReference type="InterPro" id="IPR040756">
    <property type="entry name" value="Peptidase_M61_N"/>
</dbReference>
<evidence type="ECO:0000259" key="1">
    <source>
        <dbReference type="Pfam" id="PF05299"/>
    </source>
</evidence>
<dbReference type="InterPro" id="IPR036034">
    <property type="entry name" value="PDZ_sf"/>
</dbReference>
<dbReference type="RefSeq" id="WP_266052097.1">
    <property type="nucleotide sequence ID" value="NZ_JAPFQO010000005.1"/>
</dbReference>